<accession>A0A1I7YSB0</accession>
<feature type="transmembrane region" description="Helical" evidence="1">
    <location>
        <begin position="60"/>
        <end position="78"/>
    </location>
</feature>
<protein>
    <submittedName>
        <fullName evidence="3">Ovule protein</fullName>
    </submittedName>
</protein>
<sequence length="123" mass="14523">MAIGYLSSRTLRVLIYMSQRRNEQLVFVPQNQGGLVSVGMNKRSSNRINLDTNEFTVVPTSKYLSSITMIMVFFYVVIPKRMEYRCTQQITWMVPKVYMLELRNNIDVLVFRLIHEVYPFIMT</sequence>
<evidence type="ECO:0000256" key="1">
    <source>
        <dbReference type="SAM" id="Phobius"/>
    </source>
</evidence>
<name>A0A1I7YSB0_9BILA</name>
<dbReference type="AlphaFoldDB" id="A0A1I7YSB0"/>
<dbReference type="WBParaSite" id="L893_g192.t1">
    <property type="protein sequence ID" value="L893_g192.t1"/>
    <property type="gene ID" value="L893_g192"/>
</dbReference>
<keyword evidence="1" id="KW-1133">Transmembrane helix</keyword>
<dbReference type="Proteomes" id="UP000095287">
    <property type="component" value="Unplaced"/>
</dbReference>
<keyword evidence="1" id="KW-0812">Transmembrane</keyword>
<evidence type="ECO:0000313" key="3">
    <source>
        <dbReference type="WBParaSite" id="L893_g192.t1"/>
    </source>
</evidence>
<keyword evidence="1" id="KW-0472">Membrane</keyword>
<organism evidence="2 3">
    <name type="scientific">Steinernema glaseri</name>
    <dbReference type="NCBI Taxonomy" id="37863"/>
    <lineage>
        <taxon>Eukaryota</taxon>
        <taxon>Metazoa</taxon>
        <taxon>Ecdysozoa</taxon>
        <taxon>Nematoda</taxon>
        <taxon>Chromadorea</taxon>
        <taxon>Rhabditida</taxon>
        <taxon>Tylenchina</taxon>
        <taxon>Panagrolaimomorpha</taxon>
        <taxon>Strongyloidoidea</taxon>
        <taxon>Steinernematidae</taxon>
        <taxon>Steinernema</taxon>
    </lineage>
</organism>
<reference evidence="3" key="1">
    <citation type="submission" date="2016-11" db="UniProtKB">
        <authorList>
            <consortium name="WormBaseParasite"/>
        </authorList>
    </citation>
    <scope>IDENTIFICATION</scope>
</reference>
<evidence type="ECO:0000313" key="2">
    <source>
        <dbReference type="Proteomes" id="UP000095287"/>
    </source>
</evidence>
<proteinExistence type="predicted"/>
<keyword evidence="2" id="KW-1185">Reference proteome</keyword>